<proteinExistence type="predicted"/>
<dbReference type="InterPro" id="IPR050471">
    <property type="entry name" value="AB_hydrolase"/>
</dbReference>
<dbReference type="SUPFAM" id="SSF53474">
    <property type="entry name" value="alpha/beta-Hydrolases"/>
    <property type="match status" value="1"/>
</dbReference>
<gene>
    <name evidence="2" type="ORF">CA982_10655</name>
</gene>
<dbReference type="GO" id="GO:0016787">
    <property type="term" value="F:hydrolase activity"/>
    <property type="evidence" value="ECO:0007669"/>
    <property type="project" value="UniProtKB-KW"/>
</dbReference>
<reference evidence="2 3" key="1">
    <citation type="submission" date="2017-05" db="EMBL/GenBank/DDBJ databases">
        <title>Biotechnological potential of actinobacteria isolated from South African environments.</title>
        <authorList>
            <person name="Le Roes-Hill M."/>
            <person name="Prins A."/>
            <person name="Durrell K.A."/>
        </authorList>
    </citation>
    <scope>NUCLEOTIDE SEQUENCE [LARGE SCALE GENOMIC DNA]</scope>
    <source>
        <strain evidence="2">BS2</strain>
    </source>
</reference>
<accession>A0A243QDE5</accession>
<dbReference type="PANTHER" id="PTHR43433:SF5">
    <property type="entry name" value="AB HYDROLASE-1 DOMAIN-CONTAINING PROTEIN"/>
    <property type="match status" value="1"/>
</dbReference>
<evidence type="ECO:0000313" key="2">
    <source>
        <dbReference type="EMBL" id="OUC78846.1"/>
    </source>
</evidence>
<feature type="domain" description="AB hydrolase-1" evidence="1">
    <location>
        <begin position="31"/>
        <end position="245"/>
    </location>
</feature>
<dbReference type="PANTHER" id="PTHR43433">
    <property type="entry name" value="HYDROLASE, ALPHA/BETA FOLD FAMILY PROTEIN"/>
    <property type="match status" value="1"/>
</dbReference>
<protein>
    <submittedName>
        <fullName evidence="2">Alpha/beta hydrolase</fullName>
    </submittedName>
</protein>
<dbReference type="InterPro" id="IPR000073">
    <property type="entry name" value="AB_hydrolase_1"/>
</dbReference>
<comment type="caution">
    <text evidence="2">The sequence shown here is derived from an EMBL/GenBank/DDBJ whole genome shotgun (WGS) entry which is preliminary data.</text>
</comment>
<evidence type="ECO:0000313" key="3">
    <source>
        <dbReference type="Proteomes" id="UP000194632"/>
    </source>
</evidence>
<evidence type="ECO:0000259" key="1">
    <source>
        <dbReference type="Pfam" id="PF12697"/>
    </source>
</evidence>
<sequence length="254" mass="27068">MTSPIREYTTISHPEPNTRVWLEIHGDGQPVVLLHGAFAGASSWGGQVPALVEAGWKVFCPERHGHGHSPDVMDEFHYADMAEETIAYLDEVVGGPAEIVGWSDGAVVGVLVALRRPDLVRRLVLIGQYFNGSGRAVGGILDALDTADDELMGFFAAEYASESPDGADHFPVVFDKTMAMINSEPEIDLGDLAAITVPVLVMQGDRDEVTLEHSRDVAAAIAGARLAVIPGTHLIPIEAPQAVNAVIVQFLGGE</sequence>
<organism evidence="2 3">
    <name type="scientific">Gordonia lacunae</name>
    <dbReference type="NCBI Taxonomy" id="417102"/>
    <lineage>
        <taxon>Bacteria</taxon>
        <taxon>Bacillati</taxon>
        <taxon>Actinomycetota</taxon>
        <taxon>Actinomycetes</taxon>
        <taxon>Mycobacteriales</taxon>
        <taxon>Gordoniaceae</taxon>
        <taxon>Gordonia</taxon>
    </lineage>
</organism>
<dbReference type="Gene3D" id="3.40.50.1820">
    <property type="entry name" value="alpha/beta hydrolase"/>
    <property type="match status" value="1"/>
</dbReference>
<dbReference type="RefSeq" id="WP_086535310.1">
    <property type="nucleotide sequence ID" value="NZ_NGFO01000010.1"/>
</dbReference>
<dbReference type="Proteomes" id="UP000194632">
    <property type="component" value="Unassembled WGS sequence"/>
</dbReference>
<keyword evidence="3" id="KW-1185">Reference proteome</keyword>
<dbReference type="EMBL" id="NGFO01000010">
    <property type="protein sequence ID" value="OUC78846.1"/>
    <property type="molecule type" value="Genomic_DNA"/>
</dbReference>
<dbReference type="InterPro" id="IPR029058">
    <property type="entry name" value="AB_hydrolase_fold"/>
</dbReference>
<dbReference type="OrthoDB" id="495620at2"/>
<name>A0A243QDE5_9ACTN</name>
<dbReference type="Pfam" id="PF12697">
    <property type="entry name" value="Abhydrolase_6"/>
    <property type="match status" value="1"/>
</dbReference>
<dbReference type="AlphaFoldDB" id="A0A243QDE5"/>
<keyword evidence="2" id="KW-0378">Hydrolase</keyword>
<dbReference type="STRING" id="417102.CA982_10655"/>